<protein>
    <submittedName>
        <fullName evidence="1">Uncharacterized protein</fullName>
    </submittedName>
</protein>
<dbReference type="EMBL" id="FNVT01000004">
    <property type="protein sequence ID" value="SEG73929.1"/>
    <property type="molecule type" value="Genomic_DNA"/>
</dbReference>
<name>A0A1H6CLL2_9ACTN</name>
<reference evidence="1 2" key="1">
    <citation type="submission" date="2016-10" db="EMBL/GenBank/DDBJ databases">
        <authorList>
            <person name="de Groot N.N."/>
        </authorList>
    </citation>
    <scope>NUCLEOTIDE SEQUENCE [LARGE SCALE GENOMIC DNA]</scope>
    <source>
        <strain evidence="1 2">CGMCC 4.7037</strain>
    </source>
</reference>
<accession>A0A1H6CLL2</accession>
<dbReference type="AlphaFoldDB" id="A0A1H6CLL2"/>
<sequence>MRRAWCEVLAWLAGYEFEDLDWQAVESALPDTDDDRGERWYEYPLAGEVARLARARLQTSVGWAAGEEVGLGEAASGVLGGGDDQPGDLGEAGRVQEAGQAVGGVAVGE</sequence>
<evidence type="ECO:0000313" key="2">
    <source>
        <dbReference type="Proteomes" id="UP000236732"/>
    </source>
</evidence>
<evidence type="ECO:0000313" key="1">
    <source>
        <dbReference type="EMBL" id="SEG73929.1"/>
    </source>
</evidence>
<dbReference type="Proteomes" id="UP000236732">
    <property type="component" value="Unassembled WGS sequence"/>
</dbReference>
<proteinExistence type="predicted"/>
<organism evidence="1 2">
    <name type="scientific">Nonomuraea solani</name>
    <dbReference type="NCBI Taxonomy" id="1144553"/>
    <lineage>
        <taxon>Bacteria</taxon>
        <taxon>Bacillati</taxon>
        <taxon>Actinomycetota</taxon>
        <taxon>Actinomycetes</taxon>
        <taxon>Streptosporangiales</taxon>
        <taxon>Streptosporangiaceae</taxon>
        <taxon>Nonomuraea</taxon>
    </lineage>
</organism>
<keyword evidence="2" id="KW-1185">Reference proteome</keyword>
<gene>
    <name evidence="1" type="ORF">SAMN05444920_104126</name>
</gene>